<keyword evidence="6 7" id="KW-0472">Membrane</keyword>
<comment type="subcellular location">
    <subcellularLocation>
        <location evidence="1">Membrane</location>
        <topology evidence="1">Multi-pass membrane protein</topology>
    </subcellularLocation>
</comment>
<evidence type="ECO:0000256" key="4">
    <source>
        <dbReference type="ARBA" id="ARBA00022692"/>
    </source>
</evidence>
<keyword evidence="5 7" id="KW-1133">Transmembrane helix</keyword>
<dbReference type="PANTHER" id="PTHR42751:SF6">
    <property type="entry name" value="CONSERVED INTEGRAL MEMBRANE TRANSPORT PROTEIN-RELATED"/>
    <property type="match status" value="1"/>
</dbReference>
<evidence type="ECO:0000256" key="2">
    <source>
        <dbReference type="ARBA" id="ARBA00005551"/>
    </source>
</evidence>
<proteinExistence type="inferred from homology"/>
<dbReference type="RefSeq" id="WP_028931065.1">
    <property type="nucleotide sequence ID" value="NZ_AUII01000020.1"/>
</dbReference>
<evidence type="ECO:0000256" key="6">
    <source>
        <dbReference type="ARBA" id="ARBA00023136"/>
    </source>
</evidence>
<evidence type="ECO:0000256" key="7">
    <source>
        <dbReference type="SAM" id="Phobius"/>
    </source>
</evidence>
<feature type="transmembrane region" description="Helical" evidence="7">
    <location>
        <begin position="90"/>
        <end position="113"/>
    </location>
</feature>
<feature type="transmembrane region" description="Helical" evidence="7">
    <location>
        <begin position="57"/>
        <end position="78"/>
    </location>
</feature>
<feature type="transmembrane region" description="Helical" evidence="7">
    <location>
        <begin position="119"/>
        <end position="138"/>
    </location>
</feature>
<dbReference type="GO" id="GO:1902600">
    <property type="term" value="P:proton transmembrane transport"/>
    <property type="evidence" value="ECO:0007669"/>
    <property type="project" value="InterPro"/>
</dbReference>
<feature type="transmembrane region" description="Helical" evidence="7">
    <location>
        <begin position="222"/>
        <end position="251"/>
    </location>
</feature>
<dbReference type="Proteomes" id="UP000321328">
    <property type="component" value="Unassembled WGS sequence"/>
</dbReference>
<evidence type="ECO:0000313" key="9">
    <source>
        <dbReference type="EMBL" id="GEL18773.1"/>
    </source>
</evidence>
<name>A0A511D2M6_9PSEU</name>
<comment type="similarity">
    <text evidence="2">Belongs to the monovalent cation:proton antiporter 2 (CPA2) transporter (TC 2.A.37) family.</text>
</comment>
<dbReference type="OrthoDB" id="3294398at2"/>
<dbReference type="InterPro" id="IPR038770">
    <property type="entry name" value="Na+/solute_symporter_sf"/>
</dbReference>
<evidence type="ECO:0000259" key="8">
    <source>
        <dbReference type="Pfam" id="PF00999"/>
    </source>
</evidence>
<evidence type="ECO:0000313" key="10">
    <source>
        <dbReference type="Proteomes" id="UP000321328"/>
    </source>
</evidence>
<dbReference type="InterPro" id="IPR006153">
    <property type="entry name" value="Cation/H_exchanger_TM"/>
</dbReference>
<comment type="caution">
    <text evidence="9">The sequence shown here is derived from an EMBL/GenBank/DDBJ whole genome shotgun (WGS) entry which is preliminary data.</text>
</comment>
<feature type="transmembrane region" description="Helical" evidence="7">
    <location>
        <begin position="325"/>
        <end position="348"/>
    </location>
</feature>
<accession>A0A511D2M6</accession>
<feature type="transmembrane region" description="Helical" evidence="7">
    <location>
        <begin position="6"/>
        <end position="26"/>
    </location>
</feature>
<feature type="transmembrane region" description="Helical" evidence="7">
    <location>
        <begin position="290"/>
        <end position="313"/>
    </location>
</feature>
<dbReference type="EMBL" id="BJVI01000025">
    <property type="protein sequence ID" value="GEL18773.1"/>
    <property type="molecule type" value="Genomic_DNA"/>
</dbReference>
<evidence type="ECO:0000256" key="3">
    <source>
        <dbReference type="ARBA" id="ARBA00022448"/>
    </source>
</evidence>
<keyword evidence="3" id="KW-0813">Transport</keyword>
<protein>
    <submittedName>
        <fullName evidence="9">Monovalent cation:H+ antiporter-2, CPA2 family protein</fullName>
    </submittedName>
</protein>
<feature type="domain" description="Cation/H+ exchanger transmembrane" evidence="8">
    <location>
        <begin position="18"/>
        <end position="371"/>
    </location>
</feature>
<reference evidence="9 10" key="1">
    <citation type="submission" date="2019-07" db="EMBL/GenBank/DDBJ databases">
        <title>Whole genome shotgun sequence of Pseudonocardia asaccharolytica NBRC 16224.</title>
        <authorList>
            <person name="Hosoyama A."/>
            <person name="Uohara A."/>
            <person name="Ohji S."/>
            <person name="Ichikawa N."/>
        </authorList>
    </citation>
    <scope>NUCLEOTIDE SEQUENCE [LARGE SCALE GENOMIC DNA]</scope>
    <source>
        <strain evidence="9 10">NBRC 16224</strain>
    </source>
</reference>
<dbReference type="PANTHER" id="PTHR42751">
    <property type="entry name" value="SODIUM/HYDROGEN EXCHANGER FAMILY/TRKA DOMAIN PROTEIN"/>
    <property type="match status" value="1"/>
</dbReference>
<gene>
    <name evidence="9" type="ORF">PA7_26100</name>
</gene>
<dbReference type="GO" id="GO:0015297">
    <property type="term" value="F:antiporter activity"/>
    <property type="evidence" value="ECO:0007669"/>
    <property type="project" value="InterPro"/>
</dbReference>
<evidence type="ECO:0000256" key="5">
    <source>
        <dbReference type="ARBA" id="ARBA00022989"/>
    </source>
</evidence>
<dbReference type="STRING" id="1123024.GCA_000423625_03631"/>
<evidence type="ECO:0000256" key="1">
    <source>
        <dbReference type="ARBA" id="ARBA00004141"/>
    </source>
</evidence>
<dbReference type="Gene3D" id="1.20.1530.20">
    <property type="match status" value="1"/>
</dbReference>
<feature type="transmembrane region" description="Helical" evidence="7">
    <location>
        <begin position="182"/>
        <end position="202"/>
    </location>
</feature>
<dbReference type="GO" id="GO:0016020">
    <property type="term" value="C:membrane"/>
    <property type="evidence" value="ECO:0007669"/>
    <property type="project" value="UniProtKB-SubCell"/>
</dbReference>
<feature type="transmembrane region" description="Helical" evidence="7">
    <location>
        <begin position="354"/>
        <end position="376"/>
    </location>
</feature>
<keyword evidence="10" id="KW-1185">Reference proteome</keyword>
<dbReference type="Pfam" id="PF00999">
    <property type="entry name" value="Na_H_Exchanger"/>
    <property type="match status" value="1"/>
</dbReference>
<dbReference type="AlphaFoldDB" id="A0A511D2M6"/>
<organism evidence="9 10">
    <name type="scientific">Pseudonocardia asaccharolytica DSM 44247 = NBRC 16224</name>
    <dbReference type="NCBI Taxonomy" id="1123024"/>
    <lineage>
        <taxon>Bacteria</taxon>
        <taxon>Bacillati</taxon>
        <taxon>Actinomycetota</taxon>
        <taxon>Actinomycetes</taxon>
        <taxon>Pseudonocardiales</taxon>
        <taxon>Pseudonocardiaceae</taxon>
        <taxon>Pseudonocardia</taxon>
    </lineage>
</organism>
<keyword evidence="4 7" id="KW-0812">Transmembrane</keyword>
<feature type="transmembrane region" description="Helical" evidence="7">
    <location>
        <begin position="150"/>
        <end position="176"/>
    </location>
</feature>
<feature type="transmembrane region" description="Helical" evidence="7">
    <location>
        <begin position="33"/>
        <end position="51"/>
    </location>
</feature>
<sequence>MDHPALELVELGAVFFCLGLLGRLAGKIGMSPIPLYLLGGLAFGRGGLFPLGDIDEFTSLAGEVGVVLLLLLLGLEYTAAELLTGLRRSWLAGLLDVVLNAAPGAAVALILGWGPVGALVMAGVTYISSSGIVAKVLGELGRLGNRETPVVLSILVFEDLVMALYLPILAALLIGVSFLGGLAAVGISLTVITLVLVIALRYGRFVSAIVDSPDREVFLLKVFGAALLVAGFASAMQVSAAVGAFLLGIAISGSTAENATKMLEPLRDLFAAVFFVVFGLNTDPRTIPPVLLYAALLAAVTALTKIATGWWAAHWQGIGRLGRARAGAALVARGEFSIVIAGLAVSYAAVPEDLAALATAYVLIMAVLGPIAARFVEPLARRLQRTRSAQPQPDSIMAP</sequence>